<dbReference type="SUPFAM" id="SSF53720">
    <property type="entry name" value="ALDH-like"/>
    <property type="match status" value="1"/>
</dbReference>
<dbReference type="InterPro" id="IPR015590">
    <property type="entry name" value="Aldehyde_DH_dom"/>
</dbReference>
<organism evidence="5">
    <name type="scientific">Caldiarchaeum subterraneum</name>
    <dbReference type="NCBI Taxonomy" id="311458"/>
    <lineage>
        <taxon>Archaea</taxon>
        <taxon>Nitrososphaerota</taxon>
        <taxon>Candidatus Caldarchaeales</taxon>
        <taxon>Candidatus Caldarchaeaceae</taxon>
        <taxon>Candidatus Caldarchaeum</taxon>
    </lineage>
</organism>
<accession>A0A7C5QDF1</accession>
<protein>
    <submittedName>
        <fullName evidence="5">Aldehyde dehydrogenase family protein</fullName>
    </submittedName>
</protein>
<evidence type="ECO:0000256" key="1">
    <source>
        <dbReference type="ARBA" id="ARBA00009986"/>
    </source>
</evidence>
<dbReference type="EMBL" id="DRWN01000045">
    <property type="protein sequence ID" value="HHK68588.1"/>
    <property type="molecule type" value="Genomic_DNA"/>
</dbReference>
<keyword evidence="3" id="KW-0560">Oxidoreductase</keyword>
<dbReference type="InterPro" id="IPR016163">
    <property type="entry name" value="Ald_DH_C"/>
</dbReference>
<dbReference type="Pfam" id="PF00171">
    <property type="entry name" value="Aldedh"/>
    <property type="match status" value="1"/>
</dbReference>
<reference evidence="5" key="1">
    <citation type="journal article" date="2020" name="mSystems">
        <title>Genome- and Community-Level Interaction Insights into Carbon Utilization and Element Cycling Functions of Hydrothermarchaeota in Hydrothermal Sediment.</title>
        <authorList>
            <person name="Zhou Z."/>
            <person name="Liu Y."/>
            <person name="Xu W."/>
            <person name="Pan J."/>
            <person name="Luo Z.H."/>
            <person name="Li M."/>
        </authorList>
    </citation>
    <scope>NUCLEOTIDE SEQUENCE [LARGE SCALE GENOMIC DNA]</scope>
    <source>
        <strain evidence="5">SpSt-1056</strain>
    </source>
</reference>
<gene>
    <name evidence="5" type="ORF">ENM11_05485</name>
</gene>
<evidence type="ECO:0000259" key="4">
    <source>
        <dbReference type="Pfam" id="PF00171"/>
    </source>
</evidence>
<name>A0A7C5QDF1_CALS0</name>
<comment type="caution">
    <text evidence="5">The sequence shown here is derived from an EMBL/GenBank/DDBJ whole genome shotgun (WGS) entry which is preliminary data.</text>
</comment>
<comment type="similarity">
    <text evidence="1">Belongs to the aldehyde dehydrogenase family.</text>
</comment>
<dbReference type="Gene3D" id="3.40.605.10">
    <property type="entry name" value="Aldehyde Dehydrogenase, Chain A, domain 1"/>
    <property type="match status" value="1"/>
</dbReference>
<dbReference type="Gene3D" id="3.40.309.10">
    <property type="entry name" value="Aldehyde Dehydrogenase, Chain A, domain 2"/>
    <property type="match status" value="1"/>
</dbReference>
<comment type="subunit">
    <text evidence="2">Homotetramer.</text>
</comment>
<evidence type="ECO:0000256" key="3">
    <source>
        <dbReference type="ARBA" id="ARBA00023002"/>
    </source>
</evidence>
<dbReference type="InterPro" id="IPR016162">
    <property type="entry name" value="Ald_DH_N"/>
</dbReference>
<dbReference type="InterPro" id="IPR051020">
    <property type="entry name" value="ALDH-related_metabolic_enz"/>
</dbReference>
<evidence type="ECO:0000256" key="2">
    <source>
        <dbReference type="ARBA" id="ARBA00011881"/>
    </source>
</evidence>
<dbReference type="PANTHER" id="PTHR42991:SF1">
    <property type="entry name" value="ALDEHYDE DEHYDROGENASE"/>
    <property type="match status" value="1"/>
</dbReference>
<dbReference type="AlphaFoldDB" id="A0A7C5QDF1"/>
<dbReference type="InterPro" id="IPR016161">
    <property type="entry name" value="Ald_DH/histidinol_DH"/>
</dbReference>
<sequence length="509" mass="55166">MGLIPYNRIFSDLYEEDENGVPVFGNFVDGSWPVTLTGPTFDMVSPIDGSVIARVRKCNAADVEKAVKAAKDNQHKIRSLAAIDRIEIMEESARIVKNHLEDFARTITYEMGRPISDSPAEVEALMERLRLCMEDARNISGEYIPGDWSPDTVGKIAVVLREPVGVIGAIGPFNYPLFIPAAKIIPALLGANSVVVKPASQTPISTLLLARVMQLAGLPDGTLNVLTGPAEVGRALATHPDVGMISFTGSTEAGRDIAIHAVNKRLHLELGGKGYAIVLNDADLQLAARKCVEGALKNAGQRCDAVSMVLVEKSVASQFVDLVLKYVQEWKVGDPRDKLTRLGPLVSESAAKRVHSMVLDAVEKGAQILHGGSVEAAYHQPTVLNAVPETAAIVWEETFGPIIPVMEVEDVNQAISVSTRSRYGLDAAVFTNDFYNMWKVAKALRVGEVTINDYPRHGVGFFPFGGVKESGVGREGIGYSIEEMMVLKTIVFNLEPVGLGKMRRPRPMV</sequence>
<evidence type="ECO:0000313" key="5">
    <source>
        <dbReference type="EMBL" id="HHK68588.1"/>
    </source>
</evidence>
<feature type="domain" description="Aldehyde dehydrogenase" evidence="4">
    <location>
        <begin position="39"/>
        <end position="490"/>
    </location>
</feature>
<proteinExistence type="inferred from homology"/>
<dbReference type="GO" id="GO:0008911">
    <property type="term" value="F:lactaldehyde dehydrogenase (NAD+) activity"/>
    <property type="evidence" value="ECO:0007669"/>
    <property type="project" value="TreeGrafter"/>
</dbReference>
<dbReference type="FunFam" id="3.40.605.10:FF:000007">
    <property type="entry name" value="NAD/NADP-dependent betaine aldehyde dehydrogenase"/>
    <property type="match status" value="1"/>
</dbReference>
<dbReference type="PANTHER" id="PTHR42991">
    <property type="entry name" value="ALDEHYDE DEHYDROGENASE"/>
    <property type="match status" value="1"/>
</dbReference>